<reference evidence="2 3" key="1">
    <citation type="submission" date="2015-06" db="EMBL/GenBank/DDBJ databases">
        <title>Talaromyces atroroseus IBT 11181 draft genome.</title>
        <authorList>
            <person name="Rasmussen K.B."/>
            <person name="Rasmussen S."/>
            <person name="Petersen B."/>
            <person name="Sicheritz-Ponten T."/>
            <person name="Mortensen U.H."/>
            <person name="Thrane U."/>
        </authorList>
    </citation>
    <scope>NUCLEOTIDE SEQUENCE [LARGE SCALE GENOMIC DNA]</scope>
    <source>
        <strain evidence="2 3">IBT 11181</strain>
    </source>
</reference>
<sequence>MSLKRKASFSRESFHDRAMEDVPRHLNSRTRKRFRDARPDEQTVYANTLRILYQAQKEPIVSNPPDESTPPPSKPEAPDPRQQTLLKFFQPAPAPSSLAPVNMQCHSTNNNIRHVARPVIMEFETNQSTTSASGSSTPVSTGITEMDINMDTDINMDYAAQGRWVMA</sequence>
<dbReference type="AlphaFoldDB" id="A0A225AUJ0"/>
<keyword evidence="3" id="KW-1185">Reference proteome</keyword>
<organism evidence="2 3">
    <name type="scientific">Talaromyces atroroseus</name>
    <dbReference type="NCBI Taxonomy" id="1441469"/>
    <lineage>
        <taxon>Eukaryota</taxon>
        <taxon>Fungi</taxon>
        <taxon>Dikarya</taxon>
        <taxon>Ascomycota</taxon>
        <taxon>Pezizomycotina</taxon>
        <taxon>Eurotiomycetes</taxon>
        <taxon>Eurotiomycetidae</taxon>
        <taxon>Eurotiales</taxon>
        <taxon>Trichocomaceae</taxon>
        <taxon>Talaromyces</taxon>
        <taxon>Talaromyces sect. Trachyspermi</taxon>
    </lineage>
</organism>
<dbReference type="OrthoDB" id="5336357at2759"/>
<protein>
    <submittedName>
        <fullName evidence="2">Uncharacterized protein</fullName>
    </submittedName>
</protein>
<dbReference type="EMBL" id="LFMY01000001">
    <property type="protein sequence ID" value="OKL64600.1"/>
    <property type="molecule type" value="Genomic_DNA"/>
</dbReference>
<evidence type="ECO:0000313" key="2">
    <source>
        <dbReference type="EMBL" id="OKL64600.1"/>
    </source>
</evidence>
<proteinExistence type="predicted"/>
<feature type="region of interest" description="Disordered" evidence="1">
    <location>
        <begin position="55"/>
        <end position="84"/>
    </location>
</feature>
<gene>
    <name evidence="2" type="ORF">UA08_00111</name>
</gene>
<dbReference type="Proteomes" id="UP000214365">
    <property type="component" value="Unassembled WGS sequence"/>
</dbReference>
<dbReference type="STRING" id="1441469.A0A225AUJ0"/>
<evidence type="ECO:0000256" key="1">
    <source>
        <dbReference type="SAM" id="MobiDB-lite"/>
    </source>
</evidence>
<name>A0A225AUJ0_TALAT</name>
<feature type="region of interest" description="Disordered" evidence="1">
    <location>
        <begin position="1"/>
        <end position="43"/>
    </location>
</feature>
<accession>A0A225AUJ0</accession>
<feature type="compositionally biased region" description="Basic residues" evidence="1">
    <location>
        <begin position="26"/>
        <end position="35"/>
    </location>
</feature>
<feature type="compositionally biased region" description="Basic and acidic residues" evidence="1">
    <location>
        <begin position="12"/>
        <end position="24"/>
    </location>
</feature>
<dbReference type="RefSeq" id="XP_020124721.1">
    <property type="nucleotide sequence ID" value="XM_020259872.1"/>
</dbReference>
<dbReference type="GeneID" id="30999866"/>
<evidence type="ECO:0000313" key="3">
    <source>
        <dbReference type="Proteomes" id="UP000214365"/>
    </source>
</evidence>
<comment type="caution">
    <text evidence="2">The sequence shown here is derived from an EMBL/GenBank/DDBJ whole genome shotgun (WGS) entry which is preliminary data.</text>
</comment>